<dbReference type="InterPro" id="IPR011991">
    <property type="entry name" value="ArsR-like_HTH"/>
</dbReference>
<dbReference type="InterPro" id="IPR051081">
    <property type="entry name" value="HTH_MetalResp_TranReg"/>
</dbReference>
<dbReference type="PANTHER" id="PTHR33154:SF36">
    <property type="entry name" value="TRANSCRIPTIONAL REGULATOR"/>
    <property type="match status" value="1"/>
</dbReference>
<proteinExistence type="predicted"/>
<dbReference type="Pfam" id="PF01022">
    <property type="entry name" value="HTH_5"/>
    <property type="match status" value="1"/>
</dbReference>
<evidence type="ECO:0000313" key="5">
    <source>
        <dbReference type="EMBL" id="KAB1631960.1"/>
    </source>
</evidence>
<evidence type="ECO:0000313" key="6">
    <source>
        <dbReference type="Proteomes" id="UP000481339"/>
    </source>
</evidence>
<accession>A0A7C8FU01</accession>
<dbReference type="SUPFAM" id="SSF46785">
    <property type="entry name" value="Winged helix' DNA-binding domain"/>
    <property type="match status" value="1"/>
</dbReference>
<sequence>MTINLRDELIDSGTYAHLFRALGDVNRLRILRHLSLGEHRVCDLVGHLGLAQSTVSAHLACLRGCGLVTVRTEGRSSVYALAAGNAVSRVLEAAADLLTAAGAHVDDCRALRRETRVADAAVARAADADAAAAETRGGGAR</sequence>
<dbReference type="CDD" id="cd00090">
    <property type="entry name" value="HTH_ARSR"/>
    <property type="match status" value="1"/>
</dbReference>
<comment type="caution">
    <text evidence="5">The sequence shown here is derived from an EMBL/GenBank/DDBJ whole genome shotgun (WGS) entry which is preliminary data.</text>
</comment>
<name>A0A7C8FU01_9MICO</name>
<dbReference type="OrthoDB" id="3401849at2"/>
<dbReference type="AlphaFoldDB" id="A0A7C8FU01"/>
<protein>
    <submittedName>
        <fullName evidence="5">Winged helix-turn-helix transcriptional regulator</fullName>
    </submittedName>
</protein>
<dbReference type="InterPro" id="IPR036390">
    <property type="entry name" value="WH_DNA-bd_sf"/>
</dbReference>
<reference evidence="5 6" key="1">
    <citation type="submission" date="2019-09" db="EMBL/GenBank/DDBJ databases">
        <title>Phylogeny of genus Pseudoclavibacter and closely related genus.</title>
        <authorList>
            <person name="Li Y."/>
        </authorList>
    </citation>
    <scope>NUCLEOTIDE SEQUENCE [LARGE SCALE GENOMIC DNA]</scope>
    <source>
        <strain evidence="5 6">JCM 16921</strain>
    </source>
</reference>
<dbReference type="GO" id="GO:0003677">
    <property type="term" value="F:DNA binding"/>
    <property type="evidence" value="ECO:0007669"/>
    <property type="project" value="UniProtKB-KW"/>
</dbReference>
<dbReference type="InterPro" id="IPR036388">
    <property type="entry name" value="WH-like_DNA-bd_sf"/>
</dbReference>
<evidence type="ECO:0000259" key="4">
    <source>
        <dbReference type="PROSITE" id="PS50987"/>
    </source>
</evidence>
<dbReference type="Gene3D" id="1.10.10.10">
    <property type="entry name" value="Winged helix-like DNA-binding domain superfamily/Winged helix DNA-binding domain"/>
    <property type="match status" value="1"/>
</dbReference>
<keyword evidence="6" id="KW-1185">Reference proteome</keyword>
<organism evidence="5 6">
    <name type="scientific">Pseudoclavibacter caeni</name>
    <dbReference type="NCBI Taxonomy" id="908846"/>
    <lineage>
        <taxon>Bacteria</taxon>
        <taxon>Bacillati</taxon>
        <taxon>Actinomycetota</taxon>
        <taxon>Actinomycetes</taxon>
        <taxon>Micrococcales</taxon>
        <taxon>Microbacteriaceae</taxon>
        <taxon>Pseudoclavibacter</taxon>
    </lineage>
</organism>
<dbReference type="EMBL" id="WBKA01000004">
    <property type="protein sequence ID" value="KAB1631960.1"/>
    <property type="molecule type" value="Genomic_DNA"/>
</dbReference>
<keyword evidence="2" id="KW-0238">DNA-binding</keyword>
<evidence type="ECO:0000256" key="1">
    <source>
        <dbReference type="ARBA" id="ARBA00023015"/>
    </source>
</evidence>
<keyword evidence="1" id="KW-0805">Transcription regulation</keyword>
<dbReference type="GO" id="GO:0003700">
    <property type="term" value="F:DNA-binding transcription factor activity"/>
    <property type="evidence" value="ECO:0007669"/>
    <property type="project" value="InterPro"/>
</dbReference>
<dbReference type="Proteomes" id="UP000481339">
    <property type="component" value="Unassembled WGS sequence"/>
</dbReference>
<feature type="domain" description="HTH arsR-type" evidence="4">
    <location>
        <begin position="7"/>
        <end position="109"/>
    </location>
</feature>
<dbReference type="PROSITE" id="PS50987">
    <property type="entry name" value="HTH_ARSR_2"/>
    <property type="match status" value="1"/>
</dbReference>
<keyword evidence="3" id="KW-0804">Transcription</keyword>
<dbReference type="NCBIfam" id="NF033788">
    <property type="entry name" value="HTH_metalloreg"/>
    <property type="match status" value="1"/>
</dbReference>
<evidence type="ECO:0000256" key="2">
    <source>
        <dbReference type="ARBA" id="ARBA00023125"/>
    </source>
</evidence>
<dbReference type="SMART" id="SM00418">
    <property type="entry name" value="HTH_ARSR"/>
    <property type="match status" value="1"/>
</dbReference>
<evidence type="ECO:0000256" key="3">
    <source>
        <dbReference type="ARBA" id="ARBA00023163"/>
    </source>
</evidence>
<dbReference type="RefSeq" id="WP_158036429.1">
    <property type="nucleotide sequence ID" value="NZ_BAAAZV010000020.1"/>
</dbReference>
<dbReference type="PRINTS" id="PR00778">
    <property type="entry name" value="HTHARSR"/>
</dbReference>
<gene>
    <name evidence="5" type="ORF">F8O02_06470</name>
</gene>
<dbReference type="InterPro" id="IPR001845">
    <property type="entry name" value="HTH_ArsR_DNA-bd_dom"/>
</dbReference>
<dbReference type="PANTHER" id="PTHR33154">
    <property type="entry name" value="TRANSCRIPTIONAL REGULATOR, ARSR FAMILY"/>
    <property type="match status" value="1"/>
</dbReference>